<dbReference type="NCBIfam" id="TIGR00044">
    <property type="entry name" value="YggS family pyridoxal phosphate-dependent enzyme"/>
    <property type="match status" value="1"/>
</dbReference>
<keyword evidence="7" id="KW-1185">Reference proteome</keyword>
<evidence type="ECO:0000259" key="5">
    <source>
        <dbReference type="Pfam" id="PF01168"/>
    </source>
</evidence>
<evidence type="ECO:0000256" key="2">
    <source>
        <dbReference type="HAMAP-Rule" id="MF_02087"/>
    </source>
</evidence>
<evidence type="ECO:0000256" key="4">
    <source>
        <dbReference type="RuleBase" id="RU004514"/>
    </source>
</evidence>
<evidence type="ECO:0000256" key="3">
    <source>
        <dbReference type="PIRSR" id="PIRSR004848-1"/>
    </source>
</evidence>
<dbReference type="PIRSF" id="PIRSF004848">
    <property type="entry name" value="YBL036c_PLPDEIII"/>
    <property type="match status" value="1"/>
</dbReference>
<comment type="function">
    <text evidence="2">Pyridoxal 5'-phosphate (PLP)-binding protein, which is involved in PLP homeostasis.</text>
</comment>
<sequence length="227" mass="24294">MLAERYAQTLQRLQNDAAHAERAAPSLLAVSKTQPAEAVAELAAAGQRAFGENYVQEAQQKIIGLRTLGLEWHLIGHLQSNKAALAAELFDWVQSVDRPKLVQALATARAPSQPPLNVLIQVNVDGEPGKQGCSPADVPVLAAAIGRHATLKLRGLMAIPTPHEALEARRPAFRAMKALFDQLRQDAPHVDTLSMGMSDDAALAIAEGATMVRIGTALFGARPRKPD</sequence>
<dbReference type="Pfam" id="PF01168">
    <property type="entry name" value="Ala_racemase_N"/>
    <property type="match status" value="1"/>
</dbReference>
<feature type="modified residue" description="N6-(pyridoxal phosphate)lysine" evidence="2 3">
    <location>
        <position position="32"/>
    </location>
</feature>
<dbReference type="AlphaFoldDB" id="A0A4Q1K0E3"/>
<dbReference type="InterPro" id="IPR011078">
    <property type="entry name" value="PyrdxlP_homeostasis"/>
</dbReference>
<dbReference type="FunFam" id="3.20.20.10:FF:000018">
    <property type="entry name" value="Pyridoxal phosphate homeostasis protein"/>
    <property type="match status" value="1"/>
</dbReference>
<feature type="domain" description="Alanine racemase N-terminal" evidence="5">
    <location>
        <begin position="12"/>
        <end position="223"/>
    </location>
</feature>
<proteinExistence type="inferred from homology"/>
<gene>
    <name evidence="6" type="ORF">EPA99_02205</name>
</gene>
<comment type="cofactor">
    <cofactor evidence="3">
        <name>pyridoxal 5'-phosphate</name>
        <dbReference type="ChEBI" id="CHEBI:597326"/>
    </cofactor>
</comment>
<evidence type="ECO:0000313" key="6">
    <source>
        <dbReference type="EMBL" id="RXR08652.1"/>
    </source>
</evidence>
<dbReference type="EMBL" id="SAWZ01000001">
    <property type="protein sequence ID" value="RXR08652.1"/>
    <property type="molecule type" value="Genomic_DNA"/>
</dbReference>
<dbReference type="InterPro" id="IPR029066">
    <property type="entry name" value="PLP-binding_barrel"/>
</dbReference>
<dbReference type="SUPFAM" id="SSF51419">
    <property type="entry name" value="PLP-binding barrel"/>
    <property type="match status" value="1"/>
</dbReference>
<protein>
    <recommendedName>
        <fullName evidence="2">Pyridoxal phosphate homeostasis protein</fullName>
        <shortName evidence="2">PLP homeostasis protein</shortName>
    </recommendedName>
</protein>
<dbReference type="GO" id="GO:0030170">
    <property type="term" value="F:pyridoxal phosphate binding"/>
    <property type="evidence" value="ECO:0007669"/>
    <property type="project" value="UniProtKB-UniRule"/>
</dbReference>
<dbReference type="Gene3D" id="3.20.20.10">
    <property type="entry name" value="Alanine racemase"/>
    <property type="match status" value="1"/>
</dbReference>
<accession>A0A4Q1K0E3</accession>
<dbReference type="HAMAP" id="MF_02087">
    <property type="entry name" value="PLP_homeostasis"/>
    <property type="match status" value="1"/>
</dbReference>
<keyword evidence="1 2" id="KW-0663">Pyridoxal phosphate</keyword>
<organism evidence="6 7">
    <name type="scientific">Pseudoxanthomonas composti</name>
    <dbReference type="NCBI Taxonomy" id="2137479"/>
    <lineage>
        <taxon>Bacteria</taxon>
        <taxon>Pseudomonadati</taxon>
        <taxon>Pseudomonadota</taxon>
        <taxon>Gammaproteobacteria</taxon>
        <taxon>Lysobacterales</taxon>
        <taxon>Lysobacteraceae</taxon>
        <taxon>Pseudoxanthomonas</taxon>
    </lineage>
</organism>
<evidence type="ECO:0000313" key="7">
    <source>
        <dbReference type="Proteomes" id="UP000289784"/>
    </source>
</evidence>
<dbReference type="RefSeq" id="WP_129469543.1">
    <property type="nucleotide sequence ID" value="NZ_SAWZ01000001.1"/>
</dbReference>
<comment type="caution">
    <text evidence="6">The sequence shown here is derived from an EMBL/GenBank/DDBJ whole genome shotgun (WGS) entry which is preliminary data.</text>
</comment>
<evidence type="ECO:0000256" key="1">
    <source>
        <dbReference type="ARBA" id="ARBA00022898"/>
    </source>
</evidence>
<dbReference type="InterPro" id="IPR001608">
    <property type="entry name" value="Ala_racemase_N"/>
</dbReference>
<comment type="similarity">
    <text evidence="2 4">Belongs to the pyridoxal phosphate-binding protein YggS/PROSC family.</text>
</comment>
<name>A0A4Q1K0E3_9GAMM</name>
<dbReference type="PANTHER" id="PTHR10146:SF14">
    <property type="entry name" value="PYRIDOXAL PHOSPHATE HOMEOSTASIS PROTEIN"/>
    <property type="match status" value="1"/>
</dbReference>
<reference evidence="6 7" key="1">
    <citation type="submission" date="2019-01" db="EMBL/GenBank/DDBJ databases">
        <title>Pseudoxanthomonas composti sp. nov., isolated from compost.</title>
        <authorList>
            <person name="Yang G."/>
        </authorList>
    </citation>
    <scope>NUCLEOTIDE SEQUENCE [LARGE SCALE GENOMIC DNA]</scope>
    <source>
        <strain evidence="6 7">GSS15</strain>
    </source>
</reference>
<dbReference type="OrthoDB" id="9804072at2"/>
<dbReference type="PANTHER" id="PTHR10146">
    <property type="entry name" value="PROLINE SYNTHETASE CO-TRANSCRIBED BACTERIAL HOMOLOG PROTEIN"/>
    <property type="match status" value="1"/>
</dbReference>
<dbReference type="Proteomes" id="UP000289784">
    <property type="component" value="Unassembled WGS sequence"/>
</dbReference>